<keyword evidence="2" id="KW-1185">Reference proteome</keyword>
<evidence type="ECO:0000313" key="1">
    <source>
        <dbReference type="EMBL" id="PMD50408.1"/>
    </source>
</evidence>
<accession>A0A2J6SI14</accession>
<dbReference type="OrthoDB" id="3554585at2759"/>
<dbReference type="Proteomes" id="UP000235371">
    <property type="component" value="Unassembled WGS sequence"/>
</dbReference>
<organism evidence="1 2">
    <name type="scientific">Hyaloscypha bicolor E</name>
    <dbReference type="NCBI Taxonomy" id="1095630"/>
    <lineage>
        <taxon>Eukaryota</taxon>
        <taxon>Fungi</taxon>
        <taxon>Dikarya</taxon>
        <taxon>Ascomycota</taxon>
        <taxon>Pezizomycotina</taxon>
        <taxon>Leotiomycetes</taxon>
        <taxon>Helotiales</taxon>
        <taxon>Hyaloscyphaceae</taxon>
        <taxon>Hyaloscypha</taxon>
        <taxon>Hyaloscypha bicolor</taxon>
    </lineage>
</organism>
<protein>
    <submittedName>
        <fullName evidence="1">Uncharacterized protein</fullName>
    </submittedName>
</protein>
<sequence length="423" mass="47456">MAEQEMNEIKERMKLAKIIDLEDPTLEGNTEHVAGTGDTHNVRQHTTSNEQYAGTGKLSSFEENIKGAWAKPTKSEVTMDVQGTADRSGKSKLSPFEANTIGAFIENAKSKRSMDEKIKAEQDGEHKLSAFEANLKGAFTKKAKTKFSYDGQVKAELSSHINDEVSSDGRKPMTEYLSRYGCKLCTPVATCITHSGFPPGLLSDQDLDLNRRIEEHLFRGREPSIIGKQEGEPREAIDMSKNEAKMHTEKGIFCCEGGPKYYERGSSAWMAIPQLSGDKHSDIKGFMEAVNAGDVRYAIGELMPEEMKKITMVIKVNVRENFEDIDTILFAPTAEFAANPDKKFTAFAKLDKPQRFENAGERSYLAFFCKSHRKHVRVGVHRIKWSSTRSWARWENDALDDLMGHPKKEVNNFGQPPSPFFGL</sequence>
<name>A0A2J6SI14_9HELO</name>
<dbReference type="InParanoid" id="A0A2J6SI14"/>
<reference evidence="1 2" key="1">
    <citation type="submission" date="2016-04" db="EMBL/GenBank/DDBJ databases">
        <title>A degradative enzymes factory behind the ericoid mycorrhizal symbiosis.</title>
        <authorList>
            <consortium name="DOE Joint Genome Institute"/>
            <person name="Martino E."/>
            <person name="Morin E."/>
            <person name="Grelet G."/>
            <person name="Kuo A."/>
            <person name="Kohler A."/>
            <person name="Daghino S."/>
            <person name="Barry K."/>
            <person name="Choi C."/>
            <person name="Cichocki N."/>
            <person name="Clum A."/>
            <person name="Copeland A."/>
            <person name="Hainaut M."/>
            <person name="Haridas S."/>
            <person name="Labutti K."/>
            <person name="Lindquist E."/>
            <person name="Lipzen A."/>
            <person name="Khouja H.-R."/>
            <person name="Murat C."/>
            <person name="Ohm R."/>
            <person name="Olson A."/>
            <person name="Spatafora J."/>
            <person name="Veneault-Fourrey C."/>
            <person name="Henrissat B."/>
            <person name="Grigoriev I."/>
            <person name="Martin F."/>
            <person name="Perotto S."/>
        </authorList>
    </citation>
    <scope>NUCLEOTIDE SEQUENCE [LARGE SCALE GENOMIC DNA]</scope>
    <source>
        <strain evidence="1 2">E</strain>
    </source>
</reference>
<dbReference type="EMBL" id="KZ613913">
    <property type="protein sequence ID" value="PMD50408.1"/>
    <property type="molecule type" value="Genomic_DNA"/>
</dbReference>
<dbReference type="AlphaFoldDB" id="A0A2J6SI14"/>
<dbReference type="GeneID" id="36595665"/>
<gene>
    <name evidence="1" type="ORF">K444DRAFT_670138</name>
</gene>
<proteinExistence type="predicted"/>
<dbReference type="RefSeq" id="XP_024727312.1">
    <property type="nucleotide sequence ID" value="XM_024887589.1"/>
</dbReference>
<evidence type="ECO:0000313" key="2">
    <source>
        <dbReference type="Proteomes" id="UP000235371"/>
    </source>
</evidence>